<organism evidence="1 2">
    <name type="scientific">Catharanthus roseus</name>
    <name type="common">Madagascar periwinkle</name>
    <name type="synonym">Vinca rosea</name>
    <dbReference type="NCBI Taxonomy" id="4058"/>
    <lineage>
        <taxon>Eukaryota</taxon>
        <taxon>Viridiplantae</taxon>
        <taxon>Streptophyta</taxon>
        <taxon>Embryophyta</taxon>
        <taxon>Tracheophyta</taxon>
        <taxon>Spermatophyta</taxon>
        <taxon>Magnoliopsida</taxon>
        <taxon>eudicotyledons</taxon>
        <taxon>Gunneridae</taxon>
        <taxon>Pentapetalae</taxon>
        <taxon>asterids</taxon>
        <taxon>lamiids</taxon>
        <taxon>Gentianales</taxon>
        <taxon>Apocynaceae</taxon>
        <taxon>Rauvolfioideae</taxon>
        <taxon>Vinceae</taxon>
        <taxon>Catharanthinae</taxon>
        <taxon>Catharanthus</taxon>
    </lineage>
</organism>
<evidence type="ECO:0000313" key="2">
    <source>
        <dbReference type="Proteomes" id="UP001060085"/>
    </source>
</evidence>
<accession>A0ACC0APN9</accession>
<proteinExistence type="predicted"/>
<name>A0ACC0APN9_CATRO</name>
<evidence type="ECO:0000313" key="1">
    <source>
        <dbReference type="EMBL" id="KAI5662938.1"/>
    </source>
</evidence>
<sequence length="663" mass="72264">MRQHCSLAMLILFLFMLLPEYIADLNSDRQALLDFSAAVPHGRKLNWKANSSVCSSWVGVACSADGKRVISLRLPGVGLYGPIPANTLGRLDALTSLSLRSNFLNGNLPSDILSLPSISYVYLQNNKLSGNIPSSLSPQLNFIDLSFNSFTGHIPNAIQNLTRLTGLYLQNNSLSGSIPDMRFAQLKQLNLSNNHLNGSVPSSLQSFPSSSFEGNAQLCGRPLNQCPQITPSPSPSVAPSPSPAVAPSPSTASQTPAFSPGSPSPSFLPSSPAIPQKQKTKKKISIGAIVAIALGTLVALSLLVLFMVLCCMKKKDTQPSIVKGKPFNGGRIDNPKEFGSGVQEAEKNKLVFFRGSTYNFDLEDLLRASAEVLGKGTYGTTYKAILEEGTTVVVKRLKEVVAGKREFEQQMENIGRVNEHPNVVSLRAYYYSKDEKLLVYDFVAFGSLSTQLHGNRQSGRTLDWESRVKIALGAAKGIAHIHSVAGWRLTHGNIKSSNVLLTQDLNGCVSDFGLAPLMGLSTISSRSAGYRAPELSETRKSTQKSDVYSFGVLLLEILTGKAPVPLPGHEEVVDLPRWVQSVVREEWTAEVFDVELMKYQNIEEEMVQMLQIAMACVGNVPDMRPNMEQVVKMIEELRQSDHESKVSSEDYKSRSPNSPTPAH</sequence>
<dbReference type="EMBL" id="CM044705">
    <property type="protein sequence ID" value="KAI5662938.1"/>
    <property type="molecule type" value="Genomic_DNA"/>
</dbReference>
<reference evidence="2" key="1">
    <citation type="journal article" date="2023" name="Nat. Plants">
        <title>Single-cell RNA sequencing provides a high-resolution roadmap for understanding the multicellular compartmentation of specialized metabolism.</title>
        <authorList>
            <person name="Sun S."/>
            <person name="Shen X."/>
            <person name="Li Y."/>
            <person name="Li Y."/>
            <person name="Wang S."/>
            <person name="Li R."/>
            <person name="Zhang H."/>
            <person name="Shen G."/>
            <person name="Guo B."/>
            <person name="Wei J."/>
            <person name="Xu J."/>
            <person name="St-Pierre B."/>
            <person name="Chen S."/>
            <person name="Sun C."/>
        </authorList>
    </citation>
    <scope>NUCLEOTIDE SEQUENCE [LARGE SCALE GENOMIC DNA]</scope>
</reference>
<comment type="caution">
    <text evidence="1">The sequence shown here is derived from an EMBL/GenBank/DDBJ whole genome shotgun (WGS) entry which is preliminary data.</text>
</comment>
<keyword evidence="2" id="KW-1185">Reference proteome</keyword>
<protein>
    <submittedName>
        <fullName evidence="1">Uncharacterized protein</fullName>
    </submittedName>
</protein>
<dbReference type="Proteomes" id="UP001060085">
    <property type="component" value="Linkage Group LG05"/>
</dbReference>
<gene>
    <name evidence="1" type="ORF">M9H77_22261</name>
</gene>